<dbReference type="Proteomes" id="UP000019373">
    <property type="component" value="Unassembled WGS sequence"/>
</dbReference>
<gene>
    <name evidence="1" type="ORF">EPUS_07143</name>
</gene>
<protein>
    <submittedName>
        <fullName evidence="1">Uncharacterized protein</fullName>
    </submittedName>
</protein>
<dbReference type="AlphaFoldDB" id="U1HF77"/>
<dbReference type="eggNOG" id="ENOG502T05Q">
    <property type="taxonomic scope" value="Eukaryota"/>
</dbReference>
<name>U1HF77_ENDPU</name>
<dbReference type="RefSeq" id="XP_007805625.1">
    <property type="nucleotide sequence ID" value="XM_007807434.1"/>
</dbReference>
<sequence>MNPQDLSCCFKIDFIEAKQHAPPQSFPNGDYKPPVQPDHYTLRASTGWYHLTTNSVTQEFTPPPNMTQAYSTSVFYDGANTKRFLFHPADCRLVDISNIEREAAGDMWGWRKLCFTEKDANHSVLDHDGEYDSLCGGGGSYVPHLLPPCYKSEVNNNHCGLSGKMSLLLALTAFSCAQPNVIYAIKHRLNIRERRWDHVGNLGNGCKV</sequence>
<dbReference type="HOGENOM" id="CLU_1320886_0_0_1"/>
<evidence type="ECO:0000313" key="2">
    <source>
        <dbReference type="Proteomes" id="UP000019373"/>
    </source>
</evidence>
<organism evidence="1 2">
    <name type="scientific">Endocarpon pusillum (strain Z07020 / HMAS-L-300199)</name>
    <name type="common">Lichen-forming fungus</name>
    <dbReference type="NCBI Taxonomy" id="1263415"/>
    <lineage>
        <taxon>Eukaryota</taxon>
        <taxon>Fungi</taxon>
        <taxon>Dikarya</taxon>
        <taxon>Ascomycota</taxon>
        <taxon>Pezizomycotina</taxon>
        <taxon>Eurotiomycetes</taxon>
        <taxon>Chaetothyriomycetidae</taxon>
        <taxon>Verrucariales</taxon>
        <taxon>Verrucariaceae</taxon>
        <taxon>Endocarpon</taxon>
    </lineage>
</organism>
<dbReference type="OrthoDB" id="5243686at2759"/>
<keyword evidence="2" id="KW-1185">Reference proteome</keyword>
<reference evidence="2" key="1">
    <citation type="journal article" date="2014" name="BMC Genomics">
        <title>Genome characteristics reveal the impact of lichenization on lichen-forming fungus Endocarpon pusillum Hedwig (Verrucariales, Ascomycota).</title>
        <authorList>
            <person name="Wang Y.-Y."/>
            <person name="Liu B."/>
            <person name="Zhang X.-Y."/>
            <person name="Zhou Q.-M."/>
            <person name="Zhang T."/>
            <person name="Li H."/>
            <person name="Yu Y.-F."/>
            <person name="Zhang X.-L."/>
            <person name="Hao X.-Y."/>
            <person name="Wang M."/>
            <person name="Wang L."/>
            <person name="Wei J.-C."/>
        </authorList>
    </citation>
    <scope>NUCLEOTIDE SEQUENCE [LARGE SCALE GENOMIC DNA]</scope>
    <source>
        <strain evidence="2">Z07020 / HMAS-L-300199</strain>
    </source>
</reference>
<dbReference type="GeneID" id="19242030"/>
<accession>U1HF77</accession>
<proteinExistence type="predicted"/>
<evidence type="ECO:0000313" key="1">
    <source>
        <dbReference type="EMBL" id="ERF68725.1"/>
    </source>
</evidence>
<dbReference type="EMBL" id="KE721499">
    <property type="protein sequence ID" value="ERF68725.1"/>
    <property type="molecule type" value="Genomic_DNA"/>
</dbReference>